<keyword evidence="4" id="KW-1185">Reference proteome</keyword>
<dbReference type="SMART" id="SM00382">
    <property type="entry name" value="AAA"/>
    <property type="match status" value="1"/>
</dbReference>
<dbReference type="PANTHER" id="PTHR35894:SF1">
    <property type="entry name" value="PHOSPHORIBULOKINASE _ URIDINE KINASE FAMILY"/>
    <property type="match status" value="1"/>
</dbReference>
<gene>
    <name evidence="2" type="ORF">JJW18_00260</name>
    <name evidence="3" type="ORF">JJW19_17220</name>
</gene>
<protein>
    <submittedName>
        <fullName evidence="2">AAA family ATPase</fullName>
    </submittedName>
</protein>
<evidence type="ECO:0000259" key="1">
    <source>
        <dbReference type="SMART" id="SM00382"/>
    </source>
</evidence>
<dbReference type="PANTHER" id="PTHR35894">
    <property type="entry name" value="GENERAL SECRETION PATHWAY PROTEIN A-RELATED"/>
    <property type="match status" value="1"/>
</dbReference>
<evidence type="ECO:0000313" key="4">
    <source>
        <dbReference type="Proteomes" id="UP000749453"/>
    </source>
</evidence>
<dbReference type="EMBL" id="JAFFTA010000001">
    <property type="protein sequence ID" value="MBM9911901.1"/>
    <property type="molecule type" value="Genomic_DNA"/>
</dbReference>
<reference evidence="2" key="2">
    <citation type="submission" date="2021-01" db="EMBL/GenBank/DDBJ databases">
        <authorList>
            <person name="Yu Y."/>
        </authorList>
    </citation>
    <scope>NUCLEOTIDE SEQUENCE</scope>
    <source>
        <strain evidence="2">As-5</strain>
        <strain evidence="3">As-6</strain>
    </source>
</reference>
<dbReference type="AlphaFoldDB" id="A0AAW4GD25"/>
<dbReference type="Gene3D" id="3.40.50.300">
    <property type="entry name" value="P-loop containing nucleotide triphosphate hydrolases"/>
    <property type="match status" value="1"/>
</dbReference>
<dbReference type="InterPro" id="IPR049945">
    <property type="entry name" value="AAA_22"/>
</dbReference>
<feature type="domain" description="AAA+ ATPase" evidence="1">
    <location>
        <begin position="150"/>
        <end position="307"/>
    </location>
</feature>
<evidence type="ECO:0000313" key="5">
    <source>
        <dbReference type="Proteomes" id="UP000784064"/>
    </source>
</evidence>
<dbReference type="InterPro" id="IPR052026">
    <property type="entry name" value="ExeA_AAA_ATPase_DNA-bind"/>
</dbReference>
<dbReference type="InterPro" id="IPR003593">
    <property type="entry name" value="AAA+_ATPase"/>
</dbReference>
<dbReference type="Proteomes" id="UP000784064">
    <property type="component" value="Unassembled WGS sequence"/>
</dbReference>
<sequence length="391" mass="42663">MTLRLKSILANAGIKQGTLAKAVSLSRPALNALINHGVLPTGCDQPRVRSAISVFLLESGAPAVDWHLEEEPACANTPAPVSPPQDPDTATEINDEEIQMLLRKQTLTPQARRHFGLTADPFADPASADEVFLSADIRYVRESMYQVARHGGFMAVIGESGAGKSTLREELLDRIRREEQAIIAVEPYVQAMEGTEKNGKTLRSLHIAEAVMSAVAPLAKTMSSPQARFAQLHAALRDSARAGHSHVLIIEEAHCLPLATLKHLKRFRELKDGLRPLLSVILIGQPELQVKLSEHNPEVREVVQRIEIVNLPALDTELESYLTHRFKRNQLPLERVLDTSAIEALRAKLTPTRGAASLLYPLAIQNTLAAAMNRAANLGVPTVTADVVRGV</sequence>
<dbReference type="GO" id="GO:0016887">
    <property type="term" value="F:ATP hydrolysis activity"/>
    <property type="evidence" value="ECO:0007669"/>
    <property type="project" value="InterPro"/>
</dbReference>
<organism evidence="2 5">
    <name type="scientific">Stenotrophomonas lactitubi</name>
    <dbReference type="NCBI Taxonomy" id="2045214"/>
    <lineage>
        <taxon>Bacteria</taxon>
        <taxon>Pseudomonadati</taxon>
        <taxon>Pseudomonadota</taxon>
        <taxon>Gammaproteobacteria</taxon>
        <taxon>Lysobacterales</taxon>
        <taxon>Lysobacteraceae</taxon>
        <taxon>Stenotrophomonas</taxon>
    </lineage>
</organism>
<name>A0AAW4GD25_9GAMM</name>
<proteinExistence type="predicted"/>
<evidence type="ECO:0000313" key="3">
    <source>
        <dbReference type="EMBL" id="MBM9939876.1"/>
    </source>
</evidence>
<evidence type="ECO:0000313" key="2">
    <source>
        <dbReference type="EMBL" id="MBM9911901.1"/>
    </source>
</evidence>
<dbReference type="InterPro" id="IPR027417">
    <property type="entry name" value="P-loop_NTPase"/>
</dbReference>
<accession>A0AAW4GD25</accession>
<dbReference type="EMBL" id="JAFFTB010000030">
    <property type="protein sequence ID" value="MBM9939876.1"/>
    <property type="molecule type" value="Genomic_DNA"/>
</dbReference>
<dbReference type="SUPFAM" id="SSF52540">
    <property type="entry name" value="P-loop containing nucleoside triphosphate hydrolases"/>
    <property type="match status" value="1"/>
</dbReference>
<dbReference type="Pfam" id="PF13401">
    <property type="entry name" value="AAA_22"/>
    <property type="match status" value="1"/>
</dbReference>
<reference evidence="4" key="1">
    <citation type="submission" date="2021-01" db="EMBL/GenBank/DDBJ databases">
        <title>Stenotrophomonas maltophilia.</title>
        <authorList>
            <person name="Yu Y."/>
        </authorList>
    </citation>
    <scope>NUCLEOTIDE SEQUENCE [LARGE SCALE GENOMIC DNA]</scope>
    <source>
        <strain evidence="4">As-6</strain>
    </source>
</reference>
<dbReference type="Proteomes" id="UP000749453">
    <property type="component" value="Unassembled WGS sequence"/>
</dbReference>
<dbReference type="RefSeq" id="WP_205404368.1">
    <property type="nucleotide sequence ID" value="NZ_JAFFTA010000001.1"/>
</dbReference>
<comment type="caution">
    <text evidence="2">The sequence shown here is derived from an EMBL/GenBank/DDBJ whole genome shotgun (WGS) entry which is preliminary data.</text>
</comment>